<comment type="caution">
    <text evidence="1">The sequence shown here is derived from an EMBL/GenBank/DDBJ whole genome shotgun (WGS) entry which is preliminary data.</text>
</comment>
<accession>A0ACB9ZD95</accession>
<reference evidence="1 2" key="1">
    <citation type="journal article" date="2022" name="New Phytol.">
        <title>Ecological generalism drives hyperdiversity of secondary metabolite gene clusters in xylarialean endophytes.</title>
        <authorList>
            <person name="Franco M.E.E."/>
            <person name="Wisecaver J.H."/>
            <person name="Arnold A.E."/>
            <person name="Ju Y.M."/>
            <person name="Slot J.C."/>
            <person name="Ahrendt S."/>
            <person name="Moore L.P."/>
            <person name="Eastman K.E."/>
            <person name="Scott K."/>
            <person name="Konkel Z."/>
            <person name="Mondo S.J."/>
            <person name="Kuo A."/>
            <person name="Hayes R.D."/>
            <person name="Haridas S."/>
            <person name="Andreopoulos B."/>
            <person name="Riley R."/>
            <person name="LaButti K."/>
            <person name="Pangilinan J."/>
            <person name="Lipzen A."/>
            <person name="Amirebrahimi M."/>
            <person name="Yan J."/>
            <person name="Adam C."/>
            <person name="Keymanesh K."/>
            <person name="Ng V."/>
            <person name="Louie K."/>
            <person name="Northen T."/>
            <person name="Drula E."/>
            <person name="Henrissat B."/>
            <person name="Hsieh H.M."/>
            <person name="Youens-Clark K."/>
            <person name="Lutzoni F."/>
            <person name="Miadlikowska J."/>
            <person name="Eastwood D.C."/>
            <person name="Hamelin R.C."/>
            <person name="Grigoriev I.V."/>
            <person name="U'Ren J.M."/>
        </authorList>
    </citation>
    <scope>NUCLEOTIDE SEQUENCE [LARGE SCALE GENOMIC DNA]</scope>
    <source>
        <strain evidence="1 2">CBS 119005</strain>
    </source>
</reference>
<proteinExistence type="predicted"/>
<sequence>MSSYENETPSGTVADDSYVSRSGPKNEEVSVQSDRERVEDPVEESVVESGLRLGRDEREAIDTANIIDDRTRHAKPVTGTYRLPGDDEGLPVDDEGLTADDGTSSADDGASSAGVEASE</sequence>
<evidence type="ECO:0000313" key="1">
    <source>
        <dbReference type="EMBL" id="KAI4869724.1"/>
    </source>
</evidence>
<organism evidence="1 2">
    <name type="scientific">Hypoxylon rubiginosum</name>
    <dbReference type="NCBI Taxonomy" id="110542"/>
    <lineage>
        <taxon>Eukaryota</taxon>
        <taxon>Fungi</taxon>
        <taxon>Dikarya</taxon>
        <taxon>Ascomycota</taxon>
        <taxon>Pezizomycotina</taxon>
        <taxon>Sordariomycetes</taxon>
        <taxon>Xylariomycetidae</taxon>
        <taxon>Xylariales</taxon>
        <taxon>Hypoxylaceae</taxon>
        <taxon>Hypoxylon</taxon>
    </lineage>
</organism>
<gene>
    <name evidence="1" type="ORF">F4820DRAFT_365265</name>
</gene>
<name>A0ACB9ZD95_9PEZI</name>
<protein>
    <submittedName>
        <fullName evidence="1">Uncharacterized protein</fullName>
    </submittedName>
</protein>
<keyword evidence="2" id="KW-1185">Reference proteome</keyword>
<dbReference type="EMBL" id="MU393428">
    <property type="protein sequence ID" value="KAI4869724.1"/>
    <property type="molecule type" value="Genomic_DNA"/>
</dbReference>
<evidence type="ECO:0000313" key="2">
    <source>
        <dbReference type="Proteomes" id="UP001497700"/>
    </source>
</evidence>
<dbReference type="Proteomes" id="UP001497700">
    <property type="component" value="Unassembled WGS sequence"/>
</dbReference>